<proteinExistence type="predicted"/>
<accession>A0A699T4R9</accession>
<feature type="compositionally biased region" description="Basic and acidic residues" evidence="1">
    <location>
        <begin position="140"/>
        <end position="149"/>
    </location>
</feature>
<protein>
    <submittedName>
        <fullName evidence="2">Uncharacterized protein</fullName>
    </submittedName>
</protein>
<organism evidence="2">
    <name type="scientific">Tanacetum cinerariifolium</name>
    <name type="common">Dalmatian daisy</name>
    <name type="synonym">Chrysanthemum cinerariifolium</name>
    <dbReference type="NCBI Taxonomy" id="118510"/>
    <lineage>
        <taxon>Eukaryota</taxon>
        <taxon>Viridiplantae</taxon>
        <taxon>Streptophyta</taxon>
        <taxon>Embryophyta</taxon>
        <taxon>Tracheophyta</taxon>
        <taxon>Spermatophyta</taxon>
        <taxon>Magnoliopsida</taxon>
        <taxon>eudicotyledons</taxon>
        <taxon>Gunneridae</taxon>
        <taxon>Pentapetalae</taxon>
        <taxon>asterids</taxon>
        <taxon>campanulids</taxon>
        <taxon>Asterales</taxon>
        <taxon>Asteraceae</taxon>
        <taxon>Asteroideae</taxon>
        <taxon>Anthemideae</taxon>
        <taxon>Anthemidinae</taxon>
        <taxon>Tanacetum</taxon>
    </lineage>
</organism>
<feature type="region of interest" description="Disordered" evidence="1">
    <location>
        <begin position="122"/>
        <end position="149"/>
    </location>
</feature>
<feature type="region of interest" description="Disordered" evidence="1">
    <location>
        <begin position="75"/>
        <end position="98"/>
    </location>
</feature>
<gene>
    <name evidence="2" type="ORF">Tci_877176</name>
</gene>
<name>A0A699T4R9_TANCI</name>
<dbReference type="AlphaFoldDB" id="A0A699T4R9"/>
<sequence>DIKEEEVTKTVFDNRSSDEENSVANDRFKKDDSIYKYKISETVTSLAKAENNAPETSNAFVEKLKEDRSNAPLIEDWETDSDDNSVFTPEPIPSKNDFMKANDSIKHVKPVESVKHVKPVTPVKTTKQTKKSKKFGSSPKVDRKIRMEK</sequence>
<evidence type="ECO:0000313" key="2">
    <source>
        <dbReference type="EMBL" id="GFD05207.1"/>
    </source>
</evidence>
<dbReference type="EMBL" id="BKCJ011216760">
    <property type="protein sequence ID" value="GFD05207.1"/>
    <property type="molecule type" value="Genomic_DNA"/>
</dbReference>
<feature type="non-terminal residue" evidence="2">
    <location>
        <position position="1"/>
    </location>
</feature>
<feature type="region of interest" description="Disordered" evidence="1">
    <location>
        <begin position="1"/>
        <end position="24"/>
    </location>
</feature>
<comment type="caution">
    <text evidence="2">The sequence shown here is derived from an EMBL/GenBank/DDBJ whole genome shotgun (WGS) entry which is preliminary data.</text>
</comment>
<reference evidence="2" key="1">
    <citation type="journal article" date="2019" name="Sci. Rep.">
        <title>Draft genome of Tanacetum cinerariifolium, the natural source of mosquito coil.</title>
        <authorList>
            <person name="Yamashiro T."/>
            <person name="Shiraishi A."/>
            <person name="Satake H."/>
            <person name="Nakayama K."/>
        </authorList>
    </citation>
    <scope>NUCLEOTIDE SEQUENCE</scope>
</reference>
<evidence type="ECO:0000256" key="1">
    <source>
        <dbReference type="SAM" id="MobiDB-lite"/>
    </source>
</evidence>